<dbReference type="GO" id="GO:0000049">
    <property type="term" value="F:tRNA binding"/>
    <property type="evidence" value="ECO:0007669"/>
    <property type="project" value="UniProtKB-UniRule"/>
</dbReference>
<dbReference type="GO" id="GO:0005524">
    <property type="term" value="F:ATP binding"/>
    <property type="evidence" value="ECO:0007669"/>
    <property type="project" value="UniProtKB-UniRule"/>
</dbReference>
<gene>
    <name evidence="9" type="primary">tmcA</name>
    <name evidence="11" type="ORF">OQ287_08550</name>
</gene>
<evidence type="ECO:0000256" key="2">
    <source>
        <dbReference type="ARBA" id="ARBA00022555"/>
    </source>
</evidence>
<feature type="binding site" evidence="9">
    <location>
        <begin position="497"/>
        <end position="499"/>
    </location>
    <ligand>
        <name>acetyl-CoA</name>
        <dbReference type="ChEBI" id="CHEBI:57288"/>
    </ligand>
</feature>
<comment type="function">
    <text evidence="9">Catalyzes the formation of N(4)-acetylcytidine (ac(4)C) at the wobble position of tRNA(Met), by using acetyl-CoA as an acetyl donor and ATP (or GTP).</text>
</comment>
<evidence type="ECO:0000313" key="11">
    <source>
        <dbReference type="EMBL" id="MCX2524289.1"/>
    </source>
</evidence>
<evidence type="ECO:0000259" key="10">
    <source>
        <dbReference type="PROSITE" id="PS51186"/>
    </source>
</evidence>
<comment type="caution">
    <text evidence="9">Lacks conserved residue(s) required for the propagation of feature annotation.</text>
</comment>
<dbReference type="GO" id="GO:0005737">
    <property type="term" value="C:cytoplasm"/>
    <property type="evidence" value="ECO:0007669"/>
    <property type="project" value="UniProtKB-SubCell"/>
</dbReference>
<dbReference type="Gene3D" id="3.40.50.300">
    <property type="entry name" value="P-loop containing nucleotide triphosphate hydrolases"/>
    <property type="match status" value="1"/>
</dbReference>
<dbReference type="HAMAP" id="MF_01886">
    <property type="entry name" value="tRNA_acetyltr_TmcA"/>
    <property type="match status" value="1"/>
</dbReference>
<dbReference type="InterPro" id="IPR016181">
    <property type="entry name" value="Acyl_CoA_acyltransferase"/>
</dbReference>
<dbReference type="GO" id="GO:1904812">
    <property type="term" value="P:rRNA acetylation involved in maturation of SSU-rRNA"/>
    <property type="evidence" value="ECO:0007669"/>
    <property type="project" value="TreeGrafter"/>
</dbReference>
<dbReference type="InterPro" id="IPR007807">
    <property type="entry name" value="TcmA/NAT10_helicase"/>
</dbReference>
<name>A0AA41ZFH3_9GAMM</name>
<dbReference type="RefSeq" id="WP_265896173.1">
    <property type="nucleotide sequence ID" value="NZ_JAPIVE010000002.1"/>
</dbReference>
<dbReference type="InterPro" id="IPR032672">
    <property type="entry name" value="TmcA/NAT10/Kre33"/>
</dbReference>
<evidence type="ECO:0000256" key="1">
    <source>
        <dbReference type="ARBA" id="ARBA00022490"/>
    </source>
</evidence>
<evidence type="ECO:0000256" key="8">
    <source>
        <dbReference type="ARBA" id="ARBA00023315"/>
    </source>
</evidence>
<comment type="catalytic activity">
    <reaction evidence="9">
        <text>cytidine(34) in elongator tRNA(Met) + acetyl-CoA + ATP + H2O = N(4)-acetylcytidine(34) in elongator tRNA(Met) + ADP + phosphate + CoA + H(+)</text>
        <dbReference type="Rhea" id="RHEA:43788"/>
        <dbReference type="Rhea" id="RHEA-COMP:10693"/>
        <dbReference type="Rhea" id="RHEA-COMP:10694"/>
        <dbReference type="ChEBI" id="CHEBI:15377"/>
        <dbReference type="ChEBI" id="CHEBI:15378"/>
        <dbReference type="ChEBI" id="CHEBI:30616"/>
        <dbReference type="ChEBI" id="CHEBI:43474"/>
        <dbReference type="ChEBI" id="CHEBI:57287"/>
        <dbReference type="ChEBI" id="CHEBI:57288"/>
        <dbReference type="ChEBI" id="CHEBI:74900"/>
        <dbReference type="ChEBI" id="CHEBI:82748"/>
        <dbReference type="ChEBI" id="CHEBI:456216"/>
        <dbReference type="EC" id="2.3.1.193"/>
    </reaction>
</comment>
<protein>
    <recommendedName>
        <fullName evidence="9">tRNA(Met) cytidine acetyltransferase TmcA</fullName>
        <ecNumber evidence="9">2.3.1.193</ecNumber>
    </recommendedName>
</protein>
<evidence type="ECO:0000256" key="7">
    <source>
        <dbReference type="ARBA" id="ARBA00022884"/>
    </source>
</evidence>
<reference evidence="11" key="1">
    <citation type="submission" date="2022-11" db="EMBL/GenBank/DDBJ databases">
        <title>Larsenimonas rhizosphaerae sp. nov., isolated from a tidal mudflat.</title>
        <authorList>
            <person name="Lee S.D."/>
            <person name="Kim I.S."/>
        </authorList>
    </citation>
    <scope>NUCLEOTIDE SEQUENCE</scope>
    <source>
        <strain evidence="11">GH2-1</strain>
    </source>
</reference>
<dbReference type="Pfam" id="PF08351">
    <property type="entry name" value="TmcA_N"/>
    <property type="match status" value="1"/>
</dbReference>
<feature type="binding site" evidence="9">
    <location>
        <position position="189"/>
    </location>
    <ligand>
        <name>ATP</name>
        <dbReference type="ChEBI" id="CHEBI:30616"/>
    </ligand>
</feature>
<feature type="domain" description="N-acetyltransferase" evidence="10">
    <location>
        <begin position="430"/>
        <end position="570"/>
    </location>
</feature>
<dbReference type="InterPro" id="IPR013562">
    <property type="entry name" value="TmcA/NAT10_N"/>
</dbReference>
<dbReference type="InterPro" id="IPR024914">
    <property type="entry name" value="tRNA_acetyltr_TmcA"/>
</dbReference>
<comment type="similarity">
    <text evidence="9">Belongs to the TmcA family.</text>
</comment>
<evidence type="ECO:0000256" key="6">
    <source>
        <dbReference type="ARBA" id="ARBA00022840"/>
    </source>
</evidence>
<dbReference type="Pfam" id="PF13718">
    <property type="entry name" value="GNAT_acetyltr_2"/>
    <property type="match status" value="2"/>
</dbReference>
<evidence type="ECO:0000256" key="4">
    <source>
        <dbReference type="ARBA" id="ARBA00022694"/>
    </source>
</evidence>
<keyword evidence="12" id="KW-1185">Reference proteome</keyword>
<keyword evidence="2 9" id="KW-0820">tRNA-binding</keyword>
<feature type="binding site" evidence="9">
    <location>
        <position position="354"/>
    </location>
    <ligand>
        <name>ATP</name>
        <dbReference type="ChEBI" id="CHEBI:30616"/>
    </ligand>
</feature>
<keyword evidence="1 9" id="KW-0963">Cytoplasm</keyword>
<comment type="caution">
    <text evidence="11">The sequence shown here is derived from an EMBL/GenBank/DDBJ whole genome shotgun (WGS) entry which is preliminary data.</text>
</comment>
<accession>A0AA41ZFH3</accession>
<proteinExistence type="inferred from homology"/>
<keyword evidence="3 9" id="KW-0808">Transferase</keyword>
<keyword evidence="8 9" id="KW-0012">Acyltransferase</keyword>
<dbReference type="PANTHER" id="PTHR10925">
    <property type="entry name" value="N-ACETYLTRANSFERASE 10"/>
    <property type="match status" value="1"/>
</dbReference>
<keyword evidence="5 9" id="KW-0547">Nucleotide-binding</keyword>
<dbReference type="InterPro" id="IPR000182">
    <property type="entry name" value="GNAT_dom"/>
</dbReference>
<dbReference type="Gene3D" id="3.40.630.30">
    <property type="match status" value="1"/>
</dbReference>
<dbReference type="GO" id="GO:1990883">
    <property type="term" value="F:18S rRNA cytidine N-acetyltransferase activity"/>
    <property type="evidence" value="ECO:0007669"/>
    <property type="project" value="TreeGrafter"/>
</dbReference>
<sequence length="707" mass="76515">MTSDLSAPFAALTCQRRVLAARRHRALMCWQGTPVELVARARQYLADQGDVLWVSPTPPEAIDVPHCRPGRARAWLGRERDIIVMDATEVFDPEALGALSGTVRAGGVLLLLLSETFGQTPDDGYVRLADWPWEPASLSSRFLARCARLLESSAASFAIPERDIHQGVTEHQRHTESGVRSDGSLTDDQTAVVNALIALKRRRPLVITADRGRGKSASLGLAAARLLAGGQTTLFITAPAMAAIEPVFDRLAEQLPDGHRDGTAFLIGEQRLQFLAPDQLAASGGPGTTLFVDEAAALPVQVLTQALEAFPRIAFATTVHGYEGSGRGFELRFRSLLDRRAPQWRAMTMTSPVRWAEGDPLEQLTHRLLLLDAEPTAPGTSGEPVRVVVLDRKALSQDEDRLAEVFGLLVQAHYRTSPADLRQLLDGPGIEVRVALEGEQVIGVLVSLSEGGFDASLAEQIARGERRPQGHLVAQSLTLHLGEAAAAQVRWRRIMRVAVHPARRRRGVGRQLVEALAADAGRAALLGVSFGLDDTLPAFWQTLGFTPVRVGLTRETASGEHALMMARPLTADGNTLRARLVARFSTLLPDWLARELVALDPAQAAGILAGLPTPSAEEGDAQRLDRFISANAPWALSRPVVQKAVWQVLARHGLVEGSGVAVGLAFQSMEAPQPLLARLLPAEANGVTGRRRWLARWLSQWGSEQLS</sequence>
<dbReference type="EMBL" id="JAPIVE010000002">
    <property type="protein sequence ID" value="MCX2524289.1"/>
    <property type="molecule type" value="Genomic_DNA"/>
</dbReference>
<keyword evidence="7 9" id="KW-0694">RNA-binding</keyword>
<dbReference type="PROSITE" id="PS51186">
    <property type="entry name" value="GNAT"/>
    <property type="match status" value="1"/>
</dbReference>
<dbReference type="GO" id="GO:0051392">
    <property type="term" value="F:tRNA cytidine N4-acetyltransferase activity"/>
    <property type="evidence" value="ECO:0007669"/>
    <property type="project" value="UniProtKB-UniRule"/>
</dbReference>
<keyword evidence="4 9" id="KW-0819">tRNA processing</keyword>
<comment type="subcellular location">
    <subcellularLocation>
        <location evidence="9">Cytoplasm</location>
    </subcellularLocation>
</comment>
<dbReference type="InterPro" id="IPR027417">
    <property type="entry name" value="P-loop_NTPase"/>
</dbReference>
<dbReference type="CDD" id="cd04301">
    <property type="entry name" value="NAT_SF"/>
    <property type="match status" value="1"/>
</dbReference>
<dbReference type="Proteomes" id="UP001165678">
    <property type="component" value="Unassembled WGS sequence"/>
</dbReference>
<evidence type="ECO:0000256" key="9">
    <source>
        <dbReference type="HAMAP-Rule" id="MF_01886"/>
    </source>
</evidence>
<dbReference type="SUPFAM" id="SSF52540">
    <property type="entry name" value="P-loop containing nucleoside triphosphate hydrolases"/>
    <property type="match status" value="1"/>
</dbReference>
<dbReference type="GO" id="GO:0002101">
    <property type="term" value="P:tRNA wobble cytosine modification"/>
    <property type="evidence" value="ECO:0007669"/>
    <property type="project" value="UniProtKB-UniRule"/>
</dbReference>
<dbReference type="GO" id="GO:0051391">
    <property type="term" value="P:tRNA acetylation"/>
    <property type="evidence" value="ECO:0007669"/>
    <property type="project" value="UniProtKB-UniRule"/>
</dbReference>
<evidence type="ECO:0000256" key="3">
    <source>
        <dbReference type="ARBA" id="ARBA00022679"/>
    </source>
</evidence>
<dbReference type="PANTHER" id="PTHR10925:SF5">
    <property type="entry name" value="RNA CYTIDINE ACETYLTRANSFERASE"/>
    <property type="match status" value="1"/>
</dbReference>
<keyword evidence="6 9" id="KW-0067">ATP-binding</keyword>
<dbReference type="AlphaFoldDB" id="A0AA41ZFH3"/>
<evidence type="ECO:0000256" key="5">
    <source>
        <dbReference type="ARBA" id="ARBA00022741"/>
    </source>
</evidence>
<organism evidence="11 12">
    <name type="scientific">Larsenimonas rhizosphaerae</name>
    <dbReference type="NCBI Taxonomy" id="2944682"/>
    <lineage>
        <taxon>Bacteria</taxon>
        <taxon>Pseudomonadati</taxon>
        <taxon>Pseudomonadota</taxon>
        <taxon>Gammaproteobacteria</taxon>
        <taxon>Oceanospirillales</taxon>
        <taxon>Halomonadaceae</taxon>
        <taxon>Larsenimonas</taxon>
    </lineage>
</organism>
<dbReference type="Pfam" id="PF05127">
    <property type="entry name" value="NAT10_TcmA_helicase"/>
    <property type="match status" value="1"/>
</dbReference>
<evidence type="ECO:0000313" key="12">
    <source>
        <dbReference type="Proteomes" id="UP001165678"/>
    </source>
</evidence>
<dbReference type="EC" id="2.3.1.193" evidence="9"/>
<dbReference type="SUPFAM" id="SSF55729">
    <property type="entry name" value="Acyl-CoA N-acyltransferases (Nat)"/>
    <property type="match status" value="1"/>
</dbReference>